<sequence>MPVMFYNPFSPVNGELPSTPASPFPFMRLLRNAAILYHELVTAGFGEERARLLHLAHLVLHYEDARAVLTFPDTLRHLDIETNIMPNKGSGVSCSVSALEDEDDLTICAEEYEDEQVVRHEVLDEVQSVRAPVRQGGTRDKDGNPAFNPTKLRNWVSELGQLLRAFERAGDIQDNHLNAIIQQLNDCLVILKQIGESRNRILQGATEAEMLNLVYILQKVADNPAPALQVEGGHITAQAARLIDFFLNQ</sequence>
<dbReference type="OrthoDB" id="10545316at2759"/>
<name>A0A167IN91_CALVF</name>
<reference evidence="1 2" key="1">
    <citation type="journal article" date="2016" name="Mol. Biol. Evol.">
        <title>Comparative Genomics of Early-Diverging Mushroom-Forming Fungi Provides Insights into the Origins of Lignocellulose Decay Capabilities.</title>
        <authorList>
            <person name="Nagy L.G."/>
            <person name="Riley R."/>
            <person name="Tritt A."/>
            <person name="Adam C."/>
            <person name="Daum C."/>
            <person name="Floudas D."/>
            <person name="Sun H."/>
            <person name="Yadav J.S."/>
            <person name="Pangilinan J."/>
            <person name="Larsson K.H."/>
            <person name="Matsuura K."/>
            <person name="Barry K."/>
            <person name="Labutti K."/>
            <person name="Kuo R."/>
            <person name="Ohm R.A."/>
            <person name="Bhattacharya S.S."/>
            <person name="Shirouzu T."/>
            <person name="Yoshinaga Y."/>
            <person name="Martin F.M."/>
            <person name="Grigoriev I.V."/>
            <person name="Hibbett D.S."/>
        </authorList>
    </citation>
    <scope>NUCLEOTIDE SEQUENCE [LARGE SCALE GENOMIC DNA]</scope>
    <source>
        <strain evidence="1 2">TUFC12733</strain>
    </source>
</reference>
<keyword evidence="2" id="KW-1185">Reference proteome</keyword>
<gene>
    <name evidence="1" type="ORF">CALVIDRAFT_567096</name>
</gene>
<dbReference type="AlphaFoldDB" id="A0A167IN91"/>
<dbReference type="EMBL" id="KV417307">
    <property type="protein sequence ID" value="KZO92799.1"/>
    <property type="molecule type" value="Genomic_DNA"/>
</dbReference>
<accession>A0A167IN91</accession>
<evidence type="ECO:0000313" key="2">
    <source>
        <dbReference type="Proteomes" id="UP000076738"/>
    </source>
</evidence>
<organism evidence="1 2">
    <name type="scientific">Calocera viscosa (strain TUFC12733)</name>
    <dbReference type="NCBI Taxonomy" id="1330018"/>
    <lineage>
        <taxon>Eukaryota</taxon>
        <taxon>Fungi</taxon>
        <taxon>Dikarya</taxon>
        <taxon>Basidiomycota</taxon>
        <taxon>Agaricomycotina</taxon>
        <taxon>Dacrymycetes</taxon>
        <taxon>Dacrymycetales</taxon>
        <taxon>Dacrymycetaceae</taxon>
        <taxon>Calocera</taxon>
    </lineage>
</organism>
<proteinExistence type="predicted"/>
<evidence type="ECO:0000313" key="1">
    <source>
        <dbReference type="EMBL" id="KZO92799.1"/>
    </source>
</evidence>
<protein>
    <submittedName>
        <fullName evidence="1">Uncharacterized protein</fullName>
    </submittedName>
</protein>
<dbReference type="Proteomes" id="UP000076738">
    <property type="component" value="Unassembled WGS sequence"/>
</dbReference>